<protein>
    <submittedName>
        <fullName evidence="1">Uncharacterized protein</fullName>
    </submittedName>
</protein>
<dbReference type="EMBL" id="CDRZ01000048">
    <property type="protein sequence ID" value="CEO88047.1"/>
    <property type="molecule type" value="Genomic_DNA"/>
</dbReference>
<dbReference type="AlphaFoldDB" id="A0A0B7MK49"/>
<evidence type="ECO:0000313" key="1">
    <source>
        <dbReference type="EMBL" id="CEO88047.1"/>
    </source>
</evidence>
<keyword evidence="2" id="KW-1185">Reference proteome</keyword>
<dbReference type="Proteomes" id="UP000046155">
    <property type="component" value="Unassembled WGS sequence"/>
</dbReference>
<name>A0A0B7MK49_9FIRM</name>
<sequence length="41" mass="4774">MLLTGLKRTDNIKEVKRFEGLEVDQPGQQIYLEGQRDQTEP</sequence>
<evidence type="ECO:0000313" key="2">
    <source>
        <dbReference type="Proteomes" id="UP000046155"/>
    </source>
</evidence>
<gene>
    <name evidence="1" type="ORF">SSCH_1410003</name>
</gene>
<proteinExistence type="predicted"/>
<accession>A0A0B7MK49</accession>
<organism evidence="1 2">
    <name type="scientific">Syntrophaceticus schinkii</name>
    <dbReference type="NCBI Taxonomy" id="499207"/>
    <lineage>
        <taxon>Bacteria</taxon>
        <taxon>Bacillati</taxon>
        <taxon>Bacillota</taxon>
        <taxon>Clostridia</taxon>
        <taxon>Thermoanaerobacterales</taxon>
        <taxon>Thermoanaerobacterales Family III. Incertae Sedis</taxon>
        <taxon>Syntrophaceticus</taxon>
    </lineage>
</organism>
<reference evidence="2" key="1">
    <citation type="submission" date="2015-01" db="EMBL/GenBank/DDBJ databases">
        <authorList>
            <person name="Manzoor Shahid"/>
            <person name="Zubair Saima"/>
        </authorList>
    </citation>
    <scope>NUCLEOTIDE SEQUENCE [LARGE SCALE GENOMIC DNA]</scope>
    <source>
        <strain evidence="2">Sp3</strain>
    </source>
</reference>